<dbReference type="InterPro" id="IPR013783">
    <property type="entry name" value="Ig-like_fold"/>
</dbReference>
<dbReference type="AlphaFoldDB" id="A0A7R9GDA0"/>
<feature type="domain" description="Ig-like" evidence="7">
    <location>
        <begin position="433"/>
        <end position="521"/>
    </location>
</feature>
<evidence type="ECO:0000256" key="5">
    <source>
        <dbReference type="ARBA" id="ARBA00023319"/>
    </source>
</evidence>
<dbReference type="Pfam" id="PF13927">
    <property type="entry name" value="Ig_3"/>
    <property type="match status" value="2"/>
</dbReference>
<dbReference type="SUPFAM" id="SSF48726">
    <property type="entry name" value="Immunoglobulin"/>
    <property type="match status" value="5"/>
</dbReference>
<keyword evidence="3" id="KW-1015">Disulfide bond</keyword>
<keyword evidence="9" id="KW-1185">Reference proteome</keyword>
<evidence type="ECO:0000256" key="1">
    <source>
        <dbReference type="ARBA" id="ARBA00004479"/>
    </source>
</evidence>
<dbReference type="EMBL" id="OA883224">
    <property type="protein sequence ID" value="CAD7278306.1"/>
    <property type="molecule type" value="Genomic_DNA"/>
</dbReference>
<organism evidence="8">
    <name type="scientific">Notodromas monacha</name>
    <dbReference type="NCBI Taxonomy" id="399045"/>
    <lineage>
        <taxon>Eukaryota</taxon>
        <taxon>Metazoa</taxon>
        <taxon>Ecdysozoa</taxon>
        <taxon>Arthropoda</taxon>
        <taxon>Crustacea</taxon>
        <taxon>Oligostraca</taxon>
        <taxon>Ostracoda</taxon>
        <taxon>Podocopa</taxon>
        <taxon>Podocopida</taxon>
        <taxon>Cypridocopina</taxon>
        <taxon>Cypridoidea</taxon>
        <taxon>Cyprididae</taxon>
        <taxon>Notodromas</taxon>
    </lineage>
</organism>
<dbReference type="GO" id="GO:0050839">
    <property type="term" value="F:cell adhesion molecule binding"/>
    <property type="evidence" value="ECO:0007669"/>
    <property type="project" value="TreeGrafter"/>
</dbReference>
<keyword evidence="2" id="KW-0472">Membrane</keyword>
<dbReference type="PANTHER" id="PTHR11640">
    <property type="entry name" value="NEPHRIN"/>
    <property type="match status" value="1"/>
</dbReference>
<feature type="domain" description="Ig-like" evidence="7">
    <location>
        <begin position="222"/>
        <end position="324"/>
    </location>
</feature>
<dbReference type="InterPro" id="IPR051275">
    <property type="entry name" value="Cell_adhesion_signaling"/>
</dbReference>
<dbReference type="InterPro" id="IPR003598">
    <property type="entry name" value="Ig_sub2"/>
</dbReference>
<dbReference type="InterPro" id="IPR007110">
    <property type="entry name" value="Ig-like_dom"/>
</dbReference>
<evidence type="ECO:0000256" key="3">
    <source>
        <dbReference type="ARBA" id="ARBA00023157"/>
    </source>
</evidence>
<dbReference type="SMART" id="SM00408">
    <property type="entry name" value="IGc2"/>
    <property type="match status" value="4"/>
</dbReference>
<dbReference type="OrthoDB" id="10028801at2759"/>
<dbReference type="Pfam" id="PF08205">
    <property type="entry name" value="C2-set_2"/>
    <property type="match status" value="2"/>
</dbReference>
<feature type="region of interest" description="Disordered" evidence="6">
    <location>
        <begin position="151"/>
        <end position="186"/>
    </location>
</feature>
<keyword evidence="5" id="KW-0393">Immunoglobulin domain</keyword>
<protein>
    <recommendedName>
        <fullName evidence="7">Ig-like domain-containing protein</fullName>
    </recommendedName>
</protein>
<name>A0A7R9GDA0_9CRUS</name>
<gene>
    <name evidence="8" type="ORF">NMOB1V02_LOCUS6014</name>
</gene>
<comment type="subcellular location">
    <subcellularLocation>
        <location evidence="1">Membrane</location>
        <topology evidence="1">Single-pass type I membrane protein</topology>
    </subcellularLocation>
</comment>
<accession>A0A7R9GDA0</accession>
<dbReference type="InterPro" id="IPR003599">
    <property type="entry name" value="Ig_sub"/>
</dbReference>
<dbReference type="Proteomes" id="UP000678499">
    <property type="component" value="Unassembled WGS sequence"/>
</dbReference>
<proteinExistence type="predicted"/>
<evidence type="ECO:0000313" key="9">
    <source>
        <dbReference type="Proteomes" id="UP000678499"/>
    </source>
</evidence>
<feature type="compositionally biased region" description="Polar residues" evidence="6">
    <location>
        <begin position="155"/>
        <end position="184"/>
    </location>
</feature>
<feature type="domain" description="Ig-like" evidence="7">
    <location>
        <begin position="19"/>
        <end position="212"/>
    </location>
</feature>
<dbReference type="SMART" id="SM00409">
    <property type="entry name" value="IG"/>
    <property type="match status" value="4"/>
</dbReference>
<dbReference type="GO" id="GO:0098609">
    <property type="term" value="P:cell-cell adhesion"/>
    <property type="evidence" value="ECO:0007669"/>
    <property type="project" value="TreeGrafter"/>
</dbReference>
<dbReference type="PROSITE" id="PS50835">
    <property type="entry name" value="IG_LIKE"/>
    <property type="match status" value="5"/>
</dbReference>
<feature type="domain" description="Ig-like" evidence="7">
    <location>
        <begin position="329"/>
        <end position="419"/>
    </location>
</feature>
<dbReference type="InterPro" id="IPR013162">
    <property type="entry name" value="CD80_C2-set"/>
</dbReference>
<evidence type="ECO:0000256" key="4">
    <source>
        <dbReference type="ARBA" id="ARBA00023180"/>
    </source>
</evidence>
<dbReference type="PANTHER" id="PTHR11640:SF136">
    <property type="entry name" value="NEPHRIN"/>
    <property type="match status" value="1"/>
</dbReference>
<reference evidence="8" key="1">
    <citation type="submission" date="2020-11" db="EMBL/GenBank/DDBJ databases">
        <authorList>
            <person name="Tran Van P."/>
        </authorList>
    </citation>
    <scope>NUCLEOTIDE SEQUENCE</scope>
</reference>
<evidence type="ECO:0000256" key="2">
    <source>
        <dbReference type="ARBA" id="ARBA00023136"/>
    </source>
</evidence>
<sequence>MTTFRIPDVIFLLLSAVPPDRIETNADSNGIKEANAGESVTLTCKAYDAKPVASIKWFRNGSPISPGVSLLASLPFETMARQENLYLPCLLRAEMSDELFIRTGPRGAERARFFRLTRPRYPRKRAGAGNAILVCRIWRLAPSVSTDFPQRRQQKIMSQSETVTESAGSGETLKTTESSITLKPTSDDNEANYSCQAVHEALGSRTMSAGITLDVFYPPGRPHILGMDDRPWVRAGELVTLECRSVGGNPPAELIWFKEGQKVDSSYHLRQVSREKLDFDSTRTHSVNWFKFNATKDDDKKEFQCRASSRKISKTSLSDSVKLVVYYEPEKLQISGKSEARINETVQLSCDSSPSNPSTKLKWVVDGQQVDGTSFVKTPDASGGVNSSSTVSITVGPRDRNLPVACYGTNEMIAFSAVTMINILVIRPPTGPPEISGYEEDTYLTAGTELVLNCVVMGGYPSPVLKWYFNDAEITGDRVKIEKSSEYVTSNLKIDLKEKDNGAVYKCQVTQDALPSPTWVSRTLQVKFPPREVRPRVEPTDLSAGTEATLTCRSTNSNPPATLIWLRNSVPVIGGTAVYHQSRLPGHGVESELTMKVNLTHDDDGAEFTCEALSFLKLVFQVLP</sequence>
<evidence type="ECO:0000259" key="7">
    <source>
        <dbReference type="PROSITE" id="PS50835"/>
    </source>
</evidence>
<dbReference type="GO" id="GO:0005911">
    <property type="term" value="C:cell-cell junction"/>
    <property type="evidence" value="ECO:0007669"/>
    <property type="project" value="TreeGrafter"/>
</dbReference>
<dbReference type="Gene3D" id="2.60.40.10">
    <property type="entry name" value="Immunoglobulins"/>
    <property type="match status" value="6"/>
</dbReference>
<evidence type="ECO:0000256" key="6">
    <source>
        <dbReference type="SAM" id="MobiDB-lite"/>
    </source>
</evidence>
<dbReference type="EMBL" id="CAJPEX010001187">
    <property type="protein sequence ID" value="CAG0918458.1"/>
    <property type="molecule type" value="Genomic_DNA"/>
</dbReference>
<feature type="domain" description="Ig-like" evidence="7">
    <location>
        <begin position="535"/>
        <end position="612"/>
    </location>
</feature>
<dbReference type="InterPro" id="IPR036179">
    <property type="entry name" value="Ig-like_dom_sf"/>
</dbReference>
<keyword evidence="4" id="KW-0325">Glycoprotein</keyword>
<dbReference type="GO" id="GO:0005886">
    <property type="term" value="C:plasma membrane"/>
    <property type="evidence" value="ECO:0007669"/>
    <property type="project" value="TreeGrafter"/>
</dbReference>
<evidence type="ECO:0000313" key="8">
    <source>
        <dbReference type="EMBL" id="CAD7278306.1"/>
    </source>
</evidence>